<evidence type="ECO:0000313" key="2">
    <source>
        <dbReference type="Proteomes" id="UP000054544"/>
    </source>
</evidence>
<reference evidence="2" key="1">
    <citation type="journal article" date="2014" name="BMC Genomics">
        <title>The genome sequence of the biocontrol fungus Metarhizium anisopliae and comparative genomics of Metarhizium species.</title>
        <authorList>
            <person name="Pattemore J.A."/>
            <person name="Hane J.K."/>
            <person name="Williams A.H."/>
            <person name="Wilson B.A."/>
            <person name="Stodart B.J."/>
            <person name="Ash G.J."/>
        </authorList>
    </citation>
    <scope>NUCLEOTIDE SEQUENCE [LARGE SCALE GENOMIC DNA]</scope>
    <source>
        <strain evidence="2">BRIP 53293</strain>
    </source>
</reference>
<dbReference type="EMBL" id="KE384730">
    <property type="protein sequence ID" value="KJK79341.1"/>
    <property type="molecule type" value="Genomic_DNA"/>
</dbReference>
<keyword evidence="2" id="KW-1185">Reference proteome</keyword>
<dbReference type="Gene3D" id="3.40.50.720">
    <property type="entry name" value="NAD(P)-binding Rossmann-like Domain"/>
    <property type="match status" value="1"/>
</dbReference>
<dbReference type="SUPFAM" id="SSF50129">
    <property type="entry name" value="GroES-like"/>
    <property type="match status" value="1"/>
</dbReference>
<name>A0A0D9NZS0_METAN</name>
<evidence type="ECO:0000313" key="1">
    <source>
        <dbReference type="EMBL" id="KJK79341.1"/>
    </source>
</evidence>
<dbReference type="Gene3D" id="3.90.180.10">
    <property type="entry name" value="Medium-chain alcohol dehydrogenases, catalytic domain"/>
    <property type="match status" value="1"/>
</dbReference>
<protein>
    <submittedName>
        <fullName evidence="1">Uncharacterized protein</fullName>
    </submittedName>
</protein>
<sequence length="160" mass="17263">MHPDTIDALFQLLLAAFNDDCPVDEEAVPYSISDIFVAADQLLEAGTSFLGYGQLTYKSECGHEIIGDLIVSDEALKFKLKKLLEPFGSEVNAFHVGRRVDALETEASKTVVRARESRVAASPSSLSSQDAVAMPIALVTAQYCLPDVSSVRRGSTVLVN</sequence>
<dbReference type="AlphaFoldDB" id="A0A0D9NZS0"/>
<dbReference type="Proteomes" id="UP000054544">
    <property type="component" value="Unassembled WGS sequence"/>
</dbReference>
<dbReference type="STRING" id="1291518.A0A0D9NZS0"/>
<dbReference type="InterPro" id="IPR011032">
    <property type="entry name" value="GroES-like_sf"/>
</dbReference>
<accession>A0A0D9NZS0</accession>
<organism evidence="1 2">
    <name type="scientific">Metarhizium anisopliae BRIP 53293</name>
    <dbReference type="NCBI Taxonomy" id="1291518"/>
    <lineage>
        <taxon>Eukaryota</taxon>
        <taxon>Fungi</taxon>
        <taxon>Dikarya</taxon>
        <taxon>Ascomycota</taxon>
        <taxon>Pezizomycotina</taxon>
        <taxon>Sordariomycetes</taxon>
        <taxon>Hypocreomycetidae</taxon>
        <taxon>Hypocreales</taxon>
        <taxon>Clavicipitaceae</taxon>
        <taxon>Metarhizium</taxon>
    </lineage>
</organism>
<proteinExistence type="predicted"/>
<gene>
    <name evidence="1" type="ORF">H634G_04932</name>
</gene>